<dbReference type="PANTHER" id="PTHR38459:SF5">
    <property type="entry name" value="CELL WALL TEICHOIC ACID GLYCOSYLATION PROTEIN GTCA"/>
    <property type="match status" value="1"/>
</dbReference>
<comment type="similarity">
    <text evidence="2">Belongs to the GtrA family.</text>
</comment>
<dbReference type="EMBL" id="NFKP01000026">
    <property type="protein sequence ID" value="OUP67822.1"/>
    <property type="molecule type" value="Genomic_DNA"/>
</dbReference>
<dbReference type="Proteomes" id="UP000196386">
    <property type="component" value="Unassembled WGS sequence"/>
</dbReference>
<evidence type="ECO:0000256" key="5">
    <source>
        <dbReference type="ARBA" id="ARBA00023136"/>
    </source>
</evidence>
<accession>A0A1Y4MYZ0</accession>
<gene>
    <name evidence="8" type="ORF">B5F11_16625</name>
</gene>
<comment type="subcellular location">
    <subcellularLocation>
        <location evidence="1">Membrane</location>
        <topology evidence="1">Multi-pass membrane protein</topology>
    </subcellularLocation>
</comment>
<protein>
    <recommendedName>
        <fullName evidence="7">GtrA/DPMS transmembrane domain-containing protein</fullName>
    </recommendedName>
</protein>
<dbReference type="GO" id="GO:0005886">
    <property type="term" value="C:plasma membrane"/>
    <property type="evidence" value="ECO:0007669"/>
    <property type="project" value="TreeGrafter"/>
</dbReference>
<keyword evidence="4 6" id="KW-1133">Transmembrane helix</keyword>
<evidence type="ECO:0000256" key="1">
    <source>
        <dbReference type="ARBA" id="ARBA00004141"/>
    </source>
</evidence>
<comment type="caution">
    <text evidence="8">The sequence shown here is derived from an EMBL/GenBank/DDBJ whole genome shotgun (WGS) entry which is preliminary data.</text>
</comment>
<sequence length="157" mass="17269">MMSEIGGGHMHRPENQQCGVLKYARYILKKYWELVIYGVVGVCTTVVNVVVFQILSENGLALFWSNAAAFVISVLFAYVANSLAVFHAPLSIRSFLQFWGMRIVSLAIDMGGLFALIAAGLDKLAAKIIVNVAVIIANYLFSKLVIFKKDKGHKNGD</sequence>
<evidence type="ECO:0000256" key="3">
    <source>
        <dbReference type="ARBA" id="ARBA00022692"/>
    </source>
</evidence>
<feature type="transmembrane region" description="Helical" evidence="6">
    <location>
        <begin position="61"/>
        <end position="86"/>
    </location>
</feature>
<feature type="transmembrane region" description="Helical" evidence="6">
    <location>
        <begin position="124"/>
        <end position="141"/>
    </location>
</feature>
<dbReference type="GO" id="GO:0000271">
    <property type="term" value="P:polysaccharide biosynthetic process"/>
    <property type="evidence" value="ECO:0007669"/>
    <property type="project" value="InterPro"/>
</dbReference>
<keyword evidence="3 6" id="KW-0812">Transmembrane</keyword>
<feature type="transmembrane region" description="Helical" evidence="6">
    <location>
        <begin position="34"/>
        <end position="55"/>
    </location>
</feature>
<evidence type="ECO:0000313" key="9">
    <source>
        <dbReference type="Proteomes" id="UP000196386"/>
    </source>
</evidence>
<evidence type="ECO:0000256" key="2">
    <source>
        <dbReference type="ARBA" id="ARBA00009399"/>
    </source>
</evidence>
<feature type="domain" description="GtrA/DPMS transmembrane" evidence="7">
    <location>
        <begin position="37"/>
        <end position="147"/>
    </location>
</feature>
<keyword evidence="5 6" id="KW-0472">Membrane</keyword>
<dbReference type="InterPro" id="IPR051401">
    <property type="entry name" value="GtrA_CellWall_Glycosyl"/>
</dbReference>
<dbReference type="InterPro" id="IPR007267">
    <property type="entry name" value="GtrA_DPMS_TM"/>
</dbReference>
<reference evidence="9" key="1">
    <citation type="submission" date="2017-04" db="EMBL/GenBank/DDBJ databases">
        <title>Function of individual gut microbiota members based on whole genome sequencing of pure cultures obtained from chicken caecum.</title>
        <authorList>
            <person name="Medvecky M."/>
            <person name="Cejkova D."/>
            <person name="Polansky O."/>
            <person name="Karasova D."/>
            <person name="Kubasova T."/>
            <person name="Cizek A."/>
            <person name="Rychlik I."/>
        </authorList>
    </citation>
    <scope>NUCLEOTIDE SEQUENCE [LARGE SCALE GENOMIC DNA]</scope>
    <source>
        <strain evidence="9">An175</strain>
    </source>
</reference>
<evidence type="ECO:0000256" key="4">
    <source>
        <dbReference type="ARBA" id="ARBA00022989"/>
    </source>
</evidence>
<evidence type="ECO:0000313" key="8">
    <source>
        <dbReference type="EMBL" id="OUP67822.1"/>
    </source>
</evidence>
<dbReference type="Pfam" id="PF04138">
    <property type="entry name" value="GtrA_DPMS_TM"/>
    <property type="match status" value="1"/>
</dbReference>
<evidence type="ECO:0000256" key="6">
    <source>
        <dbReference type="SAM" id="Phobius"/>
    </source>
</evidence>
<proteinExistence type="inferred from homology"/>
<dbReference type="PANTHER" id="PTHR38459">
    <property type="entry name" value="PROPHAGE BACTOPRENOL-LINKED GLUCOSE TRANSLOCASE HOMOLOG"/>
    <property type="match status" value="1"/>
</dbReference>
<evidence type="ECO:0000259" key="7">
    <source>
        <dbReference type="Pfam" id="PF04138"/>
    </source>
</evidence>
<dbReference type="AlphaFoldDB" id="A0A1Y4MYZ0"/>
<feature type="transmembrane region" description="Helical" evidence="6">
    <location>
        <begin position="98"/>
        <end position="118"/>
    </location>
</feature>
<name>A0A1Y4MYZ0_9FIRM</name>
<organism evidence="8 9">
    <name type="scientific">Anaerotruncus colihominis</name>
    <dbReference type="NCBI Taxonomy" id="169435"/>
    <lineage>
        <taxon>Bacteria</taxon>
        <taxon>Bacillati</taxon>
        <taxon>Bacillota</taxon>
        <taxon>Clostridia</taxon>
        <taxon>Eubacteriales</taxon>
        <taxon>Oscillospiraceae</taxon>
        <taxon>Anaerotruncus</taxon>
    </lineage>
</organism>